<protein>
    <recommendedName>
        <fullName evidence="9">Amino acid permease/ SLC12A domain-containing protein</fullName>
    </recommendedName>
</protein>
<feature type="transmembrane region" description="Helical" evidence="6">
    <location>
        <begin position="417"/>
        <end position="436"/>
    </location>
</feature>
<evidence type="ECO:0008006" key="9">
    <source>
        <dbReference type="Google" id="ProtNLM"/>
    </source>
</evidence>
<dbReference type="VEuPathDB" id="FungiDB:ASPSYDRAFT_62809"/>
<dbReference type="OrthoDB" id="5982228at2759"/>
<dbReference type="GO" id="GO:0016020">
    <property type="term" value="C:membrane"/>
    <property type="evidence" value="ECO:0007669"/>
    <property type="project" value="UniProtKB-SubCell"/>
</dbReference>
<dbReference type="InterPro" id="IPR002293">
    <property type="entry name" value="AA/rel_permease1"/>
</dbReference>
<dbReference type="RefSeq" id="XP_040696292.1">
    <property type="nucleotide sequence ID" value="XM_040850174.1"/>
</dbReference>
<dbReference type="GO" id="GO:0015179">
    <property type="term" value="F:L-amino acid transmembrane transporter activity"/>
    <property type="evidence" value="ECO:0007669"/>
    <property type="project" value="TreeGrafter"/>
</dbReference>
<feature type="transmembrane region" description="Helical" evidence="6">
    <location>
        <begin position="56"/>
        <end position="76"/>
    </location>
</feature>
<comment type="subcellular location">
    <subcellularLocation>
        <location evidence="1">Membrane</location>
        <topology evidence="1">Multi-pass membrane protein</topology>
    </subcellularLocation>
</comment>
<feature type="transmembrane region" description="Helical" evidence="6">
    <location>
        <begin position="448"/>
        <end position="471"/>
    </location>
</feature>
<dbReference type="Pfam" id="PF13520">
    <property type="entry name" value="AA_permease_2"/>
    <property type="match status" value="1"/>
</dbReference>
<dbReference type="STRING" id="1036612.A0A1L9SZA0"/>
<evidence type="ECO:0000313" key="8">
    <source>
        <dbReference type="Proteomes" id="UP000184356"/>
    </source>
</evidence>
<keyword evidence="8" id="KW-1185">Reference proteome</keyword>
<feature type="transmembrane region" description="Helical" evidence="6">
    <location>
        <begin position="337"/>
        <end position="357"/>
    </location>
</feature>
<feature type="transmembrane region" description="Helical" evidence="6">
    <location>
        <begin position="386"/>
        <end position="405"/>
    </location>
</feature>
<evidence type="ECO:0000256" key="6">
    <source>
        <dbReference type="SAM" id="Phobius"/>
    </source>
</evidence>
<evidence type="ECO:0000256" key="1">
    <source>
        <dbReference type="ARBA" id="ARBA00004141"/>
    </source>
</evidence>
<dbReference type="Gene3D" id="1.20.1740.10">
    <property type="entry name" value="Amino acid/polyamine transporter I"/>
    <property type="match status" value="1"/>
</dbReference>
<dbReference type="EMBL" id="KV878601">
    <property type="protein sequence ID" value="OJJ52486.1"/>
    <property type="molecule type" value="Genomic_DNA"/>
</dbReference>
<organism evidence="7 8">
    <name type="scientific">Aspergillus sydowii CBS 593.65</name>
    <dbReference type="NCBI Taxonomy" id="1036612"/>
    <lineage>
        <taxon>Eukaryota</taxon>
        <taxon>Fungi</taxon>
        <taxon>Dikarya</taxon>
        <taxon>Ascomycota</taxon>
        <taxon>Pezizomycotina</taxon>
        <taxon>Eurotiomycetes</taxon>
        <taxon>Eurotiomycetidae</taxon>
        <taxon>Eurotiales</taxon>
        <taxon>Aspergillaceae</taxon>
        <taxon>Aspergillus</taxon>
        <taxon>Aspergillus subgen. Nidulantes</taxon>
    </lineage>
</organism>
<dbReference type="PANTHER" id="PTHR11785">
    <property type="entry name" value="AMINO ACID TRANSPORTER"/>
    <property type="match status" value="1"/>
</dbReference>
<feature type="transmembrane region" description="Helical" evidence="6">
    <location>
        <begin position="140"/>
        <end position="163"/>
    </location>
</feature>
<reference evidence="8" key="1">
    <citation type="journal article" date="2017" name="Genome Biol.">
        <title>Comparative genomics reveals high biological diversity and specific adaptations in the industrially and medically important fungal genus Aspergillus.</title>
        <authorList>
            <person name="de Vries R.P."/>
            <person name="Riley R."/>
            <person name="Wiebenga A."/>
            <person name="Aguilar-Osorio G."/>
            <person name="Amillis S."/>
            <person name="Uchima C.A."/>
            <person name="Anderluh G."/>
            <person name="Asadollahi M."/>
            <person name="Askin M."/>
            <person name="Barry K."/>
            <person name="Battaglia E."/>
            <person name="Bayram O."/>
            <person name="Benocci T."/>
            <person name="Braus-Stromeyer S.A."/>
            <person name="Caldana C."/>
            <person name="Canovas D."/>
            <person name="Cerqueira G.C."/>
            <person name="Chen F."/>
            <person name="Chen W."/>
            <person name="Choi C."/>
            <person name="Clum A."/>
            <person name="Dos Santos R.A."/>
            <person name="Damasio A.R."/>
            <person name="Diallinas G."/>
            <person name="Emri T."/>
            <person name="Fekete E."/>
            <person name="Flipphi M."/>
            <person name="Freyberg S."/>
            <person name="Gallo A."/>
            <person name="Gournas C."/>
            <person name="Habgood R."/>
            <person name="Hainaut M."/>
            <person name="Harispe M.L."/>
            <person name="Henrissat B."/>
            <person name="Hilden K.S."/>
            <person name="Hope R."/>
            <person name="Hossain A."/>
            <person name="Karabika E."/>
            <person name="Karaffa L."/>
            <person name="Karanyi Z."/>
            <person name="Krasevec N."/>
            <person name="Kuo A."/>
            <person name="Kusch H."/>
            <person name="LaButti K."/>
            <person name="Lagendijk E.L."/>
            <person name="Lapidus A."/>
            <person name="Levasseur A."/>
            <person name="Lindquist E."/>
            <person name="Lipzen A."/>
            <person name="Logrieco A.F."/>
            <person name="MacCabe A."/>
            <person name="Maekelae M.R."/>
            <person name="Malavazi I."/>
            <person name="Melin P."/>
            <person name="Meyer V."/>
            <person name="Mielnichuk N."/>
            <person name="Miskei M."/>
            <person name="Molnar A.P."/>
            <person name="Mule G."/>
            <person name="Ngan C.Y."/>
            <person name="Orejas M."/>
            <person name="Orosz E."/>
            <person name="Ouedraogo J.P."/>
            <person name="Overkamp K.M."/>
            <person name="Park H.-S."/>
            <person name="Perrone G."/>
            <person name="Piumi F."/>
            <person name="Punt P.J."/>
            <person name="Ram A.F."/>
            <person name="Ramon A."/>
            <person name="Rauscher S."/>
            <person name="Record E."/>
            <person name="Riano-Pachon D.M."/>
            <person name="Robert V."/>
            <person name="Roehrig J."/>
            <person name="Ruller R."/>
            <person name="Salamov A."/>
            <person name="Salih N.S."/>
            <person name="Samson R.A."/>
            <person name="Sandor E."/>
            <person name="Sanguinetti M."/>
            <person name="Schuetze T."/>
            <person name="Sepcic K."/>
            <person name="Shelest E."/>
            <person name="Sherlock G."/>
            <person name="Sophianopoulou V."/>
            <person name="Squina F.M."/>
            <person name="Sun H."/>
            <person name="Susca A."/>
            <person name="Todd R.B."/>
            <person name="Tsang A."/>
            <person name="Unkles S.E."/>
            <person name="van de Wiele N."/>
            <person name="van Rossen-Uffink D."/>
            <person name="Oliveira J.V."/>
            <person name="Vesth T.C."/>
            <person name="Visser J."/>
            <person name="Yu J.-H."/>
            <person name="Zhou M."/>
            <person name="Andersen M.R."/>
            <person name="Archer D.B."/>
            <person name="Baker S.E."/>
            <person name="Benoit I."/>
            <person name="Brakhage A.A."/>
            <person name="Braus G.H."/>
            <person name="Fischer R."/>
            <person name="Frisvad J.C."/>
            <person name="Goldman G.H."/>
            <person name="Houbraken J."/>
            <person name="Oakley B."/>
            <person name="Pocsi I."/>
            <person name="Scazzocchio C."/>
            <person name="Seiboth B."/>
            <person name="vanKuyk P.A."/>
            <person name="Wortman J."/>
            <person name="Dyer P.S."/>
            <person name="Grigoriev I.V."/>
        </authorList>
    </citation>
    <scope>NUCLEOTIDE SEQUENCE [LARGE SCALE GENOMIC DNA]</scope>
    <source>
        <strain evidence="8">CBS 593.65</strain>
    </source>
</reference>
<feature type="transmembrane region" description="Helical" evidence="6">
    <location>
        <begin position="483"/>
        <end position="510"/>
    </location>
</feature>
<feature type="transmembrane region" description="Helical" evidence="6">
    <location>
        <begin position="284"/>
        <end position="308"/>
    </location>
</feature>
<dbReference type="GeneID" id="63766247"/>
<dbReference type="Proteomes" id="UP000184356">
    <property type="component" value="Unassembled WGS sequence"/>
</dbReference>
<feature type="transmembrane region" description="Helical" evidence="6">
    <location>
        <begin position="198"/>
        <end position="223"/>
    </location>
</feature>
<evidence type="ECO:0000256" key="4">
    <source>
        <dbReference type="ARBA" id="ARBA00023136"/>
    </source>
</evidence>
<evidence type="ECO:0000256" key="2">
    <source>
        <dbReference type="ARBA" id="ARBA00022692"/>
    </source>
</evidence>
<evidence type="ECO:0000313" key="7">
    <source>
        <dbReference type="EMBL" id="OJJ52486.1"/>
    </source>
</evidence>
<accession>A0A1L9SZA0</accession>
<keyword evidence="4 6" id="KW-0472">Membrane</keyword>
<feature type="transmembrane region" description="Helical" evidence="6">
    <location>
        <begin position="175"/>
        <end position="192"/>
    </location>
</feature>
<gene>
    <name evidence="7" type="ORF">ASPSYDRAFT_62809</name>
</gene>
<dbReference type="InterPro" id="IPR050598">
    <property type="entry name" value="AminoAcid_Transporter"/>
</dbReference>
<dbReference type="PANTHER" id="PTHR11785:SF353">
    <property type="entry name" value="METHIONINE TRANSPORTER (EUROFUNG)"/>
    <property type="match status" value="1"/>
</dbReference>
<dbReference type="AlphaFoldDB" id="A0A1L9SZA0"/>
<feature type="transmembrane region" description="Helical" evidence="6">
    <location>
        <begin position="96"/>
        <end position="120"/>
    </location>
</feature>
<keyword evidence="2 6" id="KW-0812">Transmembrane</keyword>
<name>A0A1L9SZA0_9EURO</name>
<evidence type="ECO:0000256" key="3">
    <source>
        <dbReference type="ARBA" id="ARBA00022989"/>
    </source>
</evidence>
<keyword evidence="3 6" id="KW-1133">Transmembrane helix</keyword>
<proteinExistence type="predicted"/>
<feature type="region of interest" description="Disordered" evidence="5">
    <location>
        <begin position="567"/>
        <end position="589"/>
    </location>
</feature>
<evidence type="ECO:0000256" key="5">
    <source>
        <dbReference type="SAM" id="MobiDB-lite"/>
    </source>
</evidence>
<sequence>MSWRKPFSDRTSESGTVIEAHIDHGGAHYIGEKGGNDAPPTYQDASGAPVENKSPLGYAVGPATITLLNITMMIGAGIYSTPSSILSGTGSVGVSFVYWTIGYLLCLSSGAVYLEFTAYFPSRSGSEVVFLEQTYPRPMWLFPTTFAVQSVILSFGIMANYLIAISGHEGTNWQVKGTALACYTLATLVLVFNTKYAYWFSNAVGIVKICTLVFVILTGFVVLGGNTRVENPKANFHDAWSGSATASAYGLTTALYRIIFSYGGYYNAFNVANEIKNPVKSLKIYATVALTAVYVLYMFANVAFFAAVPKDELANSELTTASLFFSKVFGDSGAVRGLNFLIALASFGNMISVIIGLSRQIRECGRQGVLPWTKFWVSTKPFGTPLGPYVVIWFITILMILAIPAGDAFTFVNDLKIFPTAVFNLAMAVGVYVIRWKRKKANLPEPEFKAWHVVVLFNILVQLYLLVMPWYPPAGGQYAGDVSFWYATYVVTGIGVLVACAIYYVLWAYIIPRFKGYTLRQELISLEGGAQSNRLKKVPNVDLAEWDATHDATGRLIDTTVEEIQVQDKGTGASSDNTSDKATKGAGSV</sequence>